<dbReference type="Gene3D" id="3.30.450.40">
    <property type="match status" value="1"/>
</dbReference>
<dbReference type="NCBIfam" id="TIGR00254">
    <property type="entry name" value="GGDEF"/>
    <property type="match status" value="1"/>
</dbReference>
<dbReference type="GO" id="GO:0043709">
    <property type="term" value="P:cell adhesion involved in single-species biofilm formation"/>
    <property type="evidence" value="ECO:0007669"/>
    <property type="project" value="TreeGrafter"/>
</dbReference>
<dbReference type="SMART" id="SM00267">
    <property type="entry name" value="GGDEF"/>
    <property type="match status" value="1"/>
</dbReference>
<dbReference type="GO" id="GO:0052621">
    <property type="term" value="F:diguanylate cyclase activity"/>
    <property type="evidence" value="ECO:0007669"/>
    <property type="project" value="TreeGrafter"/>
</dbReference>
<dbReference type="CDD" id="cd01949">
    <property type="entry name" value="GGDEF"/>
    <property type="match status" value="1"/>
</dbReference>
<protein>
    <recommendedName>
        <fullName evidence="2">GGDEF domain-containing protein</fullName>
    </recommendedName>
</protein>
<organism evidence="3 4">
    <name type="scientific">bacterium (Candidatus Ratteibacteria) CG01_land_8_20_14_3_00_40_19</name>
    <dbReference type="NCBI Taxonomy" id="2014290"/>
    <lineage>
        <taxon>Bacteria</taxon>
        <taxon>Candidatus Ratteibacteria</taxon>
    </lineage>
</organism>
<feature type="transmembrane region" description="Helical" evidence="1">
    <location>
        <begin position="5"/>
        <end position="23"/>
    </location>
</feature>
<dbReference type="SUPFAM" id="SSF55781">
    <property type="entry name" value="GAF domain-like"/>
    <property type="match status" value="1"/>
</dbReference>
<name>A0A2M7E7Z8_9BACT</name>
<reference evidence="4" key="1">
    <citation type="submission" date="2017-09" db="EMBL/GenBank/DDBJ databases">
        <title>Depth-based differentiation of microbial function through sediment-hosted aquifers and enrichment of novel symbionts in the deep terrestrial subsurface.</title>
        <authorList>
            <person name="Probst A.J."/>
            <person name="Ladd B."/>
            <person name="Jarett J.K."/>
            <person name="Geller-Mcgrath D.E."/>
            <person name="Sieber C.M.K."/>
            <person name="Emerson J.B."/>
            <person name="Anantharaman K."/>
            <person name="Thomas B.C."/>
            <person name="Malmstrom R."/>
            <person name="Stieglmeier M."/>
            <person name="Klingl A."/>
            <person name="Woyke T."/>
            <person name="Ryan C.M."/>
            <person name="Banfield J.F."/>
        </authorList>
    </citation>
    <scope>NUCLEOTIDE SEQUENCE [LARGE SCALE GENOMIC DNA]</scope>
</reference>
<dbReference type="Gene3D" id="3.30.70.270">
    <property type="match status" value="1"/>
</dbReference>
<evidence type="ECO:0000313" key="3">
    <source>
        <dbReference type="EMBL" id="PIV63818.1"/>
    </source>
</evidence>
<dbReference type="FunFam" id="3.30.70.270:FF:000001">
    <property type="entry name" value="Diguanylate cyclase domain protein"/>
    <property type="match status" value="1"/>
</dbReference>
<feature type="domain" description="GGDEF" evidence="2">
    <location>
        <begin position="267"/>
        <end position="400"/>
    </location>
</feature>
<sequence>MVIKVFLLAAITATIVSFNVYFLSLPDQSPYFPNLLNSLALGFFLFIGILNRTLRREIFLLKRDSQKLKLAISDYDKESSILTALNEVIEIFGKNPDLSEVLNRIADSAVKLLNVKFLLLQVYSTDEQKFFTRILRGKEEFELNDEVIEEIILQGNSALINNLSNFPKYRNFAEKGYKSFLIAPLKVREENIGLIAALSRERRNFTGKDLGLLTMIAAQASLIVENAHLLEKTKTLSITDGLTNLFNHRHFRERLAEELEEAKNKNFSLSLAMSDIDYFKNYNDLNGHPAGDEVLRQIAKILMRGVKGSDTVARYGGEEFVLIFPDTLKKNALSVCQRLNKSIKEFKFKNEEKQPNKDLTISIGLAAFPVDARDAETLIKRADTALYQSKEKGRNCVTAA</sequence>
<dbReference type="Proteomes" id="UP000228886">
    <property type="component" value="Unassembled WGS sequence"/>
</dbReference>
<dbReference type="PROSITE" id="PS50887">
    <property type="entry name" value="GGDEF"/>
    <property type="match status" value="1"/>
</dbReference>
<keyword evidence="1" id="KW-1133">Transmembrane helix</keyword>
<feature type="transmembrane region" description="Helical" evidence="1">
    <location>
        <begin position="35"/>
        <end position="54"/>
    </location>
</feature>
<dbReference type="Pfam" id="PF13185">
    <property type="entry name" value="GAF_2"/>
    <property type="match status" value="1"/>
</dbReference>
<dbReference type="InterPro" id="IPR043128">
    <property type="entry name" value="Rev_trsase/Diguanyl_cyclase"/>
</dbReference>
<dbReference type="SUPFAM" id="SSF55073">
    <property type="entry name" value="Nucleotide cyclase"/>
    <property type="match status" value="1"/>
</dbReference>
<dbReference type="InterPro" id="IPR050469">
    <property type="entry name" value="Diguanylate_Cyclase"/>
</dbReference>
<dbReference type="GO" id="GO:0005886">
    <property type="term" value="C:plasma membrane"/>
    <property type="evidence" value="ECO:0007669"/>
    <property type="project" value="TreeGrafter"/>
</dbReference>
<evidence type="ECO:0000313" key="4">
    <source>
        <dbReference type="Proteomes" id="UP000228886"/>
    </source>
</evidence>
<gene>
    <name evidence="3" type="ORF">COS11_05355</name>
</gene>
<dbReference type="InterPro" id="IPR029016">
    <property type="entry name" value="GAF-like_dom_sf"/>
</dbReference>
<dbReference type="InterPro" id="IPR003018">
    <property type="entry name" value="GAF"/>
</dbReference>
<dbReference type="InterPro" id="IPR000160">
    <property type="entry name" value="GGDEF_dom"/>
</dbReference>
<dbReference type="EMBL" id="PETL01000255">
    <property type="protein sequence ID" value="PIV63818.1"/>
    <property type="molecule type" value="Genomic_DNA"/>
</dbReference>
<dbReference type="AlphaFoldDB" id="A0A2M7E7Z8"/>
<dbReference type="InterPro" id="IPR029787">
    <property type="entry name" value="Nucleotide_cyclase"/>
</dbReference>
<keyword evidence="1" id="KW-0472">Membrane</keyword>
<accession>A0A2M7E7Z8</accession>
<keyword evidence="1" id="KW-0812">Transmembrane</keyword>
<dbReference type="PANTHER" id="PTHR45138">
    <property type="entry name" value="REGULATORY COMPONENTS OF SENSORY TRANSDUCTION SYSTEM"/>
    <property type="match status" value="1"/>
</dbReference>
<proteinExistence type="predicted"/>
<dbReference type="GO" id="GO:1902201">
    <property type="term" value="P:negative regulation of bacterial-type flagellum-dependent cell motility"/>
    <property type="evidence" value="ECO:0007669"/>
    <property type="project" value="TreeGrafter"/>
</dbReference>
<evidence type="ECO:0000256" key="1">
    <source>
        <dbReference type="SAM" id="Phobius"/>
    </source>
</evidence>
<comment type="caution">
    <text evidence="3">The sequence shown here is derived from an EMBL/GenBank/DDBJ whole genome shotgun (WGS) entry which is preliminary data.</text>
</comment>
<dbReference type="SMART" id="SM00065">
    <property type="entry name" value="GAF"/>
    <property type="match status" value="1"/>
</dbReference>
<dbReference type="PANTHER" id="PTHR45138:SF9">
    <property type="entry name" value="DIGUANYLATE CYCLASE DGCM-RELATED"/>
    <property type="match status" value="1"/>
</dbReference>
<dbReference type="Pfam" id="PF00990">
    <property type="entry name" value="GGDEF"/>
    <property type="match status" value="1"/>
</dbReference>
<evidence type="ECO:0000259" key="2">
    <source>
        <dbReference type="PROSITE" id="PS50887"/>
    </source>
</evidence>